<comment type="caution">
    <text evidence="1">The sequence shown here is derived from an EMBL/GenBank/DDBJ whole genome shotgun (WGS) entry which is preliminary data.</text>
</comment>
<reference evidence="2" key="1">
    <citation type="journal article" date="2019" name="Int. J. Syst. Evol. Microbiol.">
        <title>The Global Catalogue of Microorganisms (GCM) 10K type strain sequencing project: providing services to taxonomists for standard genome sequencing and annotation.</title>
        <authorList>
            <consortium name="The Broad Institute Genomics Platform"/>
            <consortium name="The Broad Institute Genome Sequencing Center for Infectious Disease"/>
            <person name="Wu L."/>
            <person name="Ma J."/>
        </authorList>
    </citation>
    <scope>NUCLEOTIDE SEQUENCE [LARGE SCALE GENOMIC DNA]</scope>
    <source>
        <strain evidence="2">KCTC 22245</strain>
    </source>
</reference>
<name>A0ABV7MA61_9PROT</name>
<evidence type="ECO:0000313" key="1">
    <source>
        <dbReference type="EMBL" id="MFC3301624.1"/>
    </source>
</evidence>
<evidence type="ECO:0000313" key="2">
    <source>
        <dbReference type="Proteomes" id="UP001595607"/>
    </source>
</evidence>
<keyword evidence="1" id="KW-0282">Flagellum</keyword>
<proteinExistence type="predicted"/>
<dbReference type="RefSeq" id="WP_189572960.1">
    <property type="nucleotide sequence ID" value="NZ_BMXU01000001.1"/>
</dbReference>
<keyword evidence="1" id="KW-0966">Cell projection</keyword>
<dbReference type="Proteomes" id="UP001595607">
    <property type="component" value="Unassembled WGS sequence"/>
</dbReference>
<accession>A0ABV7MA61</accession>
<dbReference type="EMBL" id="JBHRVA010000002">
    <property type="protein sequence ID" value="MFC3301624.1"/>
    <property type="molecule type" value="Genomic_DNA"/>
</dbReference>
<dbReference type="NCBIfam" id="NF009435">
    <property type="entry name" value="PRK12794.1"/>
    <property type="match status" value="1"/>
</dbReference>
<organism evidence="1 2">
    <name type="scientific">Parvularcula lutaonensis</name>
    <dbReference type="NCBI Taxonomy" id="491923"/>
    <lineage>
        <taxon>Bacteria</taxon>
        <taxon>Pseudomonadati</taxon>
        <taxon>Pseudomonadota</taxon>
        <taxon>Alphaproteobacteria</taxon>
        <taxon>Parvularculales</taxon>
        <taxon>Parvularculaceae</taxon>
        <taxon>Parvularcula</taxon>
    </lineage>
</organism>
<sequence>MEYGVVQRETASGRDLEREVLERVTTRMRAADPSDVAGLAQLHEALQRNRAIWMTFASDLANPNNLCSNDLKASMISIAGFVERNTQAASKNPDVLRSLIEINESIIAGLRHSAPPRSPASPSRELLGA</sequence>
<dbReference type="Pfam" id="PF07309">
    <property type="entry name" value="FlaF"/>
    <property type="match status" value="1"/>
</dbReference>
<protein>
    <submittedName>
        <fullName evidence="1">Flagellar biosynthesis regulator FlaF</fullName>
    </submittedName>
</protein>
<gene>
    <name evidence="1" type="primary">flaF</name>
    <name evidence="1" type="ORF">ACFONP_02610</name>
</gene>
<keyword evidence="2" id="KW-1185">Reference proteome</keyword>
<dbReference type="InterPro" id="IPR010845">
    <property type="entry name" value="FlaF"/>
</dbReference>
<keyword evidence="1" id="KW-0969">Cilium</keyword>